<dbReference type="AlphaFoldDB" id="Q1QCD0"/>
<dbReference type="Gene3D" id="1.10.10.10">
    <property type="entry name" value="Winged helix-like DNA-binding domain superfamily/Winged helix DNA-binding domain"/>
    <property type="match status" value="1"/>
</dbReference>
<dbReference type="SUPFAM" id="SSF46785">
    <property type="entry name" value="Winged helix' DNA-binding domain"/>
    <property type="match status" value="1"/>
</dbReference>
<dbReference type="STRING" id="335284.Pcryo_0892"/>
<keyword evidence="3" id="KW-0238">DNA-binding</keyword>
<dbReference type="Pfam" id="PF03466">
    <property type="entry name" value="LysR_substrate"/>
    <property type="match status" value="1"/>
</dbReference>
<comment type="similarity">
    <text evidence="1">Belongs to the LysR transcriptional regulatory family.</text>
</comment>
<keyword evidence="4" id="KW-0804">Transcription</keyword>
<dbReference type="Proteomes" id="UP000002425">
    <property type="component" value="Chromosome"/>
</dbReference>
<dbReference type="RefSeq" id="WP_011513234.1">
    <property type="nucleotide sequence ID" value="NC_007969.1"/>
</dbReference>
<dbReference type="FunFam" id="1.10.10.10:FF:000001">
    <property type="entry name" value="LysR family transcriptional regulator"/>
    <property type="match status" value="1"/>
</dbReference>
<organism evidence="6 7">
    <name type="scientific">Psychrobacter cryohalolentis (strain ATCC BAA-1226 / DSM 17306 / VKM B-2378 / K5)</name>
    <dbReference type="NCBI Taxonomy" id="335284"/>
    <lineage>
        <taxon>Bacteria</taxon>
        <taxon>Pseudomonadati</taxon>
        <taxon>Pseudomonadota</taxon>
        <taxon>Gammaproteobacteria</taxon>
        <taxon>Moraxellales</taxon>
        <taxon>Moraxellaceae</taxon>
        <taxon>Psychrobacter</taxon>
    </lineage>
</organism>
<evidence type="ECO:0000256" key="3">
    <source>
        <dbReference type="ARBA" id="ARBA00023125"/>
    </source>
</evidence>
<name>Q1QCD0_PSYCK</name>
<protein>
    <submittedName>
        <fullName evidence="6">Transcriptional regulator, LysR family</fullName>
    </submittedName>
</protein>
<dbReference type="Pfam" id="PF00126">
    <property type="entry name" value="HTH_1"/>
    <property type="match status" value="1"/>
</dbReference>
<reference evidence="6" key="1">
    <citation type="submission" date="2006-03" db="EMBL/GenBank/DDBJ databases">
        <title>Complete sequence of chromosome of Psychrobacter cryohalolentis K5.</title>
        <authorList>
            <consortium name="US DOE Joint Genome Institute"/>
            <person name="Copeland A."/>
            <person name="Lucas S."/>
            <person name="Lapidus A."/>
            <person name="Barry K."/>
            <person name="Detter J.C."/>
            <person name="Glavina del Rio T."/>
            <person name="Hammon N."/>
            <person name="Israni S."/>
            <person name="Dalin E."/>
            <person name="Tice H."/>
            <person name="Pitluck S."/>
            <person name="Brettin T."/>
            <person name="Bruce D."/>
            <person name="Han C."/>
            <person name="Tapia R."/>
            <person name="Sims D.R."/>
            <person name="Gilna P."/>
            <person name="Schmutz J."/>
            <person name="Larimer F."/>
            <person name="Land M."/>
            <person name="Hauser L."/>
            <person name="Kyrpides N."/>
            <person name="Kim E."/>
            <person name="Richardson P."/>
        </authorList>
    </citation>
    <scope>NUCLEOTIDE SEQUENCE</scope>
    <source>
        <strain evidence="6">K5</strain>
    </source>
</reference>
<evidence type="ECO:0000313" key="7">
    <source>
        <dbReference type="Proteomes" id="UP000002425"/>
    </source>
</evidence>
<dbReference type="eggNOG" id="COG0583">
    <property type="taxonomic scope" value="Bacteria"/>
</dbReference>
<dbReference type="PROSITE" id="PS50931">
    <property type="entry name" value="HTH_LYSR"/>
    <property type="match status" value="1"/>
</dbReference>
<dbReference type="InterPro" id="IPR005119">
    <property type="entry name" value="LysR_subst-bd"/>
</dbReference>
<dbReference type="InterPro" id="IPR036388">
    <property type="entry name" value="WH-like_DNA-bd_sf"/>
</dbReference>
<gene>
    <name evidence="6" type="ordered locus">Pcryo_0892</name>
</gene>
<proteinExistence type="inferred from homology"/>
<dbReference type="InterPro" id="IPR000847">
    <property type="entry name" value="LysR_HTH_N"/>
</dbReference>
<dbReference type="GO" id="GO:0006351">
    <property type="term" value="P:DNA-templated transcription"/>
    <property type="evidence" value="ECO:0007669"/>
    <property type="project" value="TreeGrafter"/>
</dbReference>
<dbReference type="PANTHER" id="PTHR30537:SF26">
    <property type="entry name" value="GLYCINE CLEAVAGE SYSTEM TRANSCRIPTIONAL ACTIVATOR"/>
    <property type="match status" value="1"/>
</dbReference>
<dbReference type="SUPFAM" id="SSF53850">
    <property type="entry name" value="Periplasmic binding protein-like II"/>
    <property type="match status" value="1"/>
</dbReference>
<dbReference type="KEGG" id="pcr:Pcryo_0892"/>
<dbReference type="EMBL" id="CP000323">
    <property type="protein sequence ID" value="ABE74673.1"/>
    <property type="molecule type" value="Genomic_DNA"/>
</dbReference>
<dbReference type="HOGENOM" id="CLU_039613_37_0_6"/>
<sequence>MKTDTNPSLAFRRYPSTTALQCFETAARHLSFTNAALELHMTQSAISKQVAQLEEMLNISLFYRTSQRISLTPAGKAYYIDVLSILKHIETATTNLMSHSSNLEVLKMVSHPTFCARWLIPALHGFSQENPLIRLDIKEQVGPFFSEEHDIDIAFLYGEGTWSGMQNVKLFDEYCVAVCRPDYLQGKDLQPQQSDSYVLLQLSSRPSAWYEYFKQQLISLDGTFVGPRFDTFHACISAALTGYGVALVPLRLVAPELQSGQLMMAWKYAAKGRGAYYMSYPLSLGNSHKTKVMQEWIARYLETSSQSQVELASLLGITCTSISHG</sequence>
<evidence type="ECO:0000256" key="4">
    <source>
        <dbReference type="ARBA" id="ARBA00023163"/>
    </source>
</evidence>
<evidence type="ECO:0000313" key="6">
    <source>
        <dbReference type="EMBL" id="ABE74673.1"/>
    </source>
</evidence>
<dbReference type="Gene3D" id="3.40.190.10">
    <property type="entry name" value="Periplasmic binding protein-like II"/>
    <property type="match status" value="2"/>
</dbReference>
<keyword evidence="7" id="KW-1185">Reference proteome</keyword>
<feature type="domain" description="HTH lysR-type" evidence="5">
    <location>
        <begin position="15"/>
        <end position="72"/>
    </location>
</feature>
<evidence type="ECO:0000256" key="1">
    <source>
        <dbReference type="ARBA" id="ARBA00009437"/>
    </source>
</evidence>
<dbReference type="InterPro" id="IPR036390">
    <property type="entry name" value="WH_DNA-bd_sf"/>
</dbReference>
<dbReference type="PRINTS" id="PR00039">
    <property type="entry name" value="HTHLYSR"/>
</dbReference>
<dbReference type="GO" id="GO:0043565">
    <property type="term" value="F:sequence-specific DNA binding"/>
    <property type="evidence" value="ECO:0007669"/>
    <property type="project" value="TreeGrafter"/>
</dbReference>
<dbReference type="GO" id="GO:0003700">
    <property type="term" value="F:DNA-binding transcription factor activity"/>
    <property type="evidence" value="ECO:0007669"/>
    <property type="project" value="InterPro"/>
</dbReference>
<accession>Q1QCD0</accession>
<evidence type="ECO:0000259" key="5">
    <source>
        <dbReference type="PROSITE" id="PS50931"/>
    </source>
</evidence>
<dbReference type="InterPro" id="IPR058163">
    <property type="entry name" value="LysR-type_TF_proteobact-type"/>
</dbReference>
<dbReference type="PANTHER" id="PTHR30537">
    <property type="entry name" value="HTH-TYPE TRANSCRIPTIONAL REGULATOR"/>
    <property type="match status" value="1"/>
</dbReference>
<evidence type="ECO:0000256" key="2">
    <source>
        <dbReference type="ARBA" id="ARBA00023015"/>
    </source>
</evidence>
<keyword evidence="2" id="KW-0805">Transcription regulation</keyword>